<feature type="signal peptide" evidence="2">
    <location>
        <begin position="1"/>
        <end position="21"/>
    </location>
</feature>
<organism evidence="5 6">
    <name type="scientific">Batillaria attramentaria</name>
    <dbReference type="NCBI Taxonomy" id="370345"/>
    <lineage>
        <taxon>Eukaryota</taxon>
        <taxon>Metazoa</taxon>
        <taxon>Spiralia</taxon>
        <taxon>Lophotrochozoa</taxon>
        <taxon>Mollusca</taxon>
        <taxon>Gastropoda</taxon>
        <taxon>Caenogastropoda</taxon>
        <taxon>Sorbeoconcha</taxon>
        <taxon>Cerithioidea</taxon>
        <taxon>Batillariidae</taxon>
        <taxon>Batillaria</taxon>
    </lineage>
</organism>
<evidence type="ECO:0000313" key="3">
    <source>
        <dbReference type="EMBL" id="KAK7474229.1"/>
    </source>
</evidence>
<sequence length="120" mass="12800">MAAAAWTWQLLLVVLLAGTASNNGCDECMSTAQKAAKALGDNGSSLAKCNILDNALKCLKKETGCDEMIKLAQNQYDQNNCSTVLLKAKSCGVPPRTSLPLLCAALTLSFGFLVFNFCKY</sequence>
<evidence type="ECO:0000313" key="6">
    <source>
        <dbReference type="Proteomes" id="UP001519460"/>
    </source>
</evidence>
<keyword evidence="2" id="KW-0732">Signal</keyword>
<evidence type="ECO:0000256" key="2">
    <source>
        <dbReference type="SAM" id="SignalP"/>
    </source>
</evidence>
<gene>
    <name evidence="3" type="ORF">BaRGS_00034521</name>
    <name evidence="4" type="ORF">BaRGS_00034523</name>
    <name evidence="5" type="ORF">BaRGS_00034524</name>
</gene>
<reference evidence="5" key="1">
    <citation type="submission" date="2020-09" db="EMBL/GenBank/DDBJ databases">
        <authorList>
            <person name="Won Y."/>
        </authorList>
    </citation>
    <scope>NUCLEOTIDE SEQUENCE</scope>
    <source>
        <strain evidence="5">Wonlab-2016</strain>
        <tissue evidence="5">Foot muscle</tissue>
    </source>
</reference>
<feature type="transmembrane region" description="Helical" evidence="1">
    <location>
        <begin position="99"/>
        <end position="118"/>
    </location>
</feature>
<keyword evidence="6" id="KW-1185">Reference proteome</keyword>
<protein>
    <submittedName>
        <fullName evidence="5">Uncharacterized protein</fullName>
    </submittedName>
</protein>
<dbReference type="EMBL" id="JACVVK020000443">
    <property type="protein sequence ID" value="KAK7474229.1"/>
    <property type="molecule type" value="Genomic_DNA"/>
</dbReference>
<proteinExistence type="predicted"/>
<comment type="caution">
    <text evidence="5">The sequence shown here is derived from an EMBL/GenBank/DDBJ whole genome shotgun (WGS) entry which is preliminary data.</text>
</comment>
<keyword evidence="1" id="KW-1133">Transmembrane helix</keyword>
<dbReference type="AlphaFoldDB" id="A0ABD0JGZ5"/>
<dbReference type="Proteomes" id="UP001519460">
    <property type="component" value="Unassembled WGS sequence"/>
</dbReference>
<reference evidence="5" key="3">
    <citation type="submission" date="2023-01" db="EMBL/GenBank/DDBJ databases">
        <authorList>
            <person name="Patra A."/>
        </authorList>
    </citation>
    <scope>NUCLEOTIDE SEQUENCE</scope>
    <source>
        <strain evidence="5">Wonlab-2016</strain>
        <tissue evidence="5">Foot muscle</tissue>
    </source>
</reference>
<evidence type="ECO:0000313" key="4">
    <source>
        <dbReference type="EMBL" id="KAK7474231.1"/>
    </source>
</evidence>
<accession>A0ABD0JGZ5</accession>
<dbReference type="EMBL" id="JACVVK020000443">
    <property type="protein sequence ID" value="KAK7474232.1"/>
    <property type="molecule type" value="Genomic_DNA"/>
</dbReference>
<evidence type="ECO:0000256" key="1">
    <source>
        <dbReference type="SAM" id="Phobius"/>
    </source>
</evidence>
<keyword evidence="1" id="KW-0812">Transmembrane</keyword>
<evidence type="ECO:0000313" key="5">
    <source>
        <dbReference type="EMBL" id="KAK7474232.1"/>
    </source>
</evidence>
<reference evidence="5 6" key="2">
    <citation type="journal article" date="2023" name="Sci. Data">
        <title>Genome assembly of the Korean intertidal mud-creeper Batillaria attramentaria.</title>
        <authorList>
            <person name="Patra A.K."/>
            <person name="Ho P.T."/>
            <person name="Jun S."/>
            <person name="Lee S.J."/>
            <person name="Kim Y."/>
            <person name="Won Y.J."/>
        </authorList>
    </citation>
    <scope>NUCLEOTIDE SEQUENCE [LARGE SCALE GENOMIC DNA]</scope>
    <source>
        <strain evidence="5">Wonlab-2016</strain>
    </source>
</reference>
<feature type="chain" id="PRO_5044722554" evidence="2">
    <location>
        <begin position="22"/>
        <end position="120"/>
    </location>
</feature>
<keyword evidence="1" id="KW-0472">Membrane</keyword>
<dbReference type="EMBL" id="JACVVK020000443">
    <property type="protein sequence ID" value="KAK7474231.1"/>
    <property type="molecule type" value="Genomic_DNA"/>
</dbReference>
<name>A0ABD0JGZ5_9CAEN</name>